<organism evidence="2 3">
    <name type="scientific">Cichlidogyrus casuarinus</name>
    <dbReference type="NCBI Taxonomy" id="1844966"/>
    <lineage>
        <taxon>Eukaryota</taxon>
        <taxon>Metazoa</taxon>
        <taxon>Spiralia</taxon>
        <taxon>Lophotrochozoa</taxon>
        <taxon>Platyhelminthes</taxon>
        <taxon>Monogenea</taxon>
        <taxon>Monopisthocotylea</taxon>
        <taxon>Dactylogyridea</taxon>
        <taxon>Ancyrocephalidae</taxon>
        <taxon>Cichlidogyrus</taxon>
    </lineage>
</organism>
<sequence length="281" mass="32926">MELKIENQQLTNRKTQEKYDCAKSWLQQSGKRLQELEDQLRQKCTQLDTQERLYSDKVNELNSKIENHLTRLNRMSAQIEESNKKEAILPEFMTSLRRKMDREVAQFKADMNKTTFALVNLLPKKDHSKYPARPKEELQLAKQSSEKCEVSQAKQVEAFQQRIDQLETALERQVQQSEVAEKAESVLRQQLEQMRDKIQVEQESLRETSKVKLIKAEQSQLPTLPMEEFLVPDPLQVARHRTPILPEKSRFSRNLIIAELQKDGAYVRLRNASLEYVSSVE</sequence>
<keyword evidence="1" id="KW-0175">Coiled coil</keyword>
<dbReference type="Proteomes" id="UP001626550">
    <property type="component" value="Unassembled WGS sequence"/>
</dbReference>
<evidence type="ECO:0000313" key="3">
    <source>
        <dbReference type="Proteomes" id="UP001626550"/>
    </source>
</evidence>
<feature type="coiled-coil region" evidence="1">
    <location>
        <begin position="26"/>
        <end position="85"/>
    </location>
</feature>
<keyword evidence="3" id="KW-1185">Reference proteome</keyword>
<gene>
    <name evidence="2" type="ORF">Ciccas_010129</name>
</gene>
<proteinExistence type="predicted"/>
<evidence type="ECO:0000256" key="1">
    <source>
        <dbReference type="SAM" id="Coils"/>
    </source>
</evidence>
<accession>A0ABD2PXV6</accession>
<protein>
    <submittedName>
        <fullName evidence="2">Uncharacterized protein</fullName>
    </submittedName>
</protein>
<feature type="coiled-coil region" evidence="1">
    <location>
        <begin position="156"/>
        <end position="211"/>
    </location>
</feature>
<evidence type="ECO:0000313" key="2">
    <source>
        <dbReference type="EMBL" id="KAL3311291.1"/>
    </source>
</evidence>
<comment type="caution">
    <text evidence="2">The sequence shown here is derived from an EMBL/GenBank/DDBJ whole genome shotgun (WGS) entry which is preliminary data.</text>
</comment>
<dbReference type="EMBL" id="JBJKFK010002313">
    <property type="protein sequence ID" value="KAL3311291.1"/>
    <property type="molecule type" value="Genomic_DNA"/>
</dbReference>
<name>A0ABD2PXV6_9PLAT</name>
<dbReference type="AlphaFoldDB" id="A0ABD2PXV6"/>
<reference evidence="2 3" key="1">
    <citation type="submission" date="2024-11" db="EMBL/GenBank/DDBJ databases">
        <title>Adaptive evolution of stress response genes in parasites aligns with host niche diversity.</title>
        <authorList>
            <person name="Hahn C."/>
            <person name="Resl P."/>
        </authorList>
    </citation>
    <scope>NUCLEOTIDE SEQUENCE [LARGE SCALE GENOMIC DNA]</scope>
    <source>
        <strain evidence="2">EGGRZ-B1_66</strain>
        <tissue evidence="2">Body</tissue>
    </source>
</reference>